<keyword evidence="1" id="KW-1133">Transmembrane helix</keyword>
<dbReference type="EMBL" id="BAAAYX010000013">
    <property type="protein sequence ID" value="GAA3711535.1"/>
    <property type="molecule type" value="Genomic_DNA"/>
</dbReference>
<protein>
    <recommendedName>
        <fullName evidence="4">DUF2530 domain-containing protein</fullName>
    </recommendedName>
</protein>
<accession>A0ABP7E052</accession>
<comment type="caution">
    <text evidence="2">The sequence shown here is derived from an EMBL/GenBank/DDBJ whole genome shotgun (WGS) entry which is preliminary data.</text>
</comment>
<evidence type="ECO:0000256" key="1">
    <source>
        <dbReference type="SAM" id="Phobius"/>
    </source>
</evidence>
<keyword evidence="1" id="KW-0812">Transmembrane</keyword>
<organism evidence="2 3">
    <name type="scientific">Microlunatus aurantiacus</name>
    <dbReference type="NCBI Taxonomy" id="446786"/>
    <lineage>
        <taxon>Bacteria</taxon>
        <taxon>Bacillati</taxon>
        <taxon>Actinomycetota</taxon>
        <taxon>Actinomycetes</taxon>
        <taxon>Propionibacteriales</taxon>
        <taxon>Propionibacteriaceae</taxon>
        <taxon>Microlunatus</taxon>
    </lineage>
</organism>
<dbReference type="InterPro" id="IPR019681">
    <property type="entry name" value="DUF2530"/>
</dbReference>
<feature type="transmembrane region" description="Helical" evidence="1">
    <location>
        <begin position="61"/>
        <end position="79"/>
    </location>
</feature>
<proteinExistence type="predicted"/>
<evidence type="ECO:0000313" key="3">
    <source>
        <dbReference type="Proteomes" id="UP001500051"/>
    </source>
</evidence>
<keyword evidence="3" id="KW-1185">Reference proteome</keyword>
<evidence type="ECO:0008006" key="4">
    <source>
        <dbReference type="Google" id="ProtNLM"/>
    </source>
</evidence>
<dbReference type="Proteomes" id="UP001500051">
    <property type="component" value="Unassembled WGS sequence"/>
</dbReference>
<evidence type="ECO:0000313" key="2">
    <source>
        <dbReference type="EMBL" id="GAA3711535.1"/>
    </source>
</evidence>
<keyword evidence="1" id="KW-0472">Membrane</keyword>
<name>A0ABP7E052_9ACTN</name>
<reference evidence="3" key="1">
    <citation type="journal article" date="2019" name="Int. J. Syst. Evol. Microbiol.">
        <title>The Global Catalogue of Microorganisms (GCM) 10K type strain sequencing project: providing services to taxonomists for standard genome sequencing and annotation.</title>
        <authorList>
            <consortium name="The Broad Institute Genomics Platform"/>
            <consortium name="The Broad Institute Genome Sequencing Center for Infectious Disease"/>
            <person name="Wu L."/>
            <person name="Ma J."/>
        </authorList>
    </citation>
    <scope>NUCLEOTIDE SEQUENCE [LARGE SCALE GENOMIC DNA]</scope>
    <source>
        <strain evidence="3">JCM 16548</strain>
    </source>
</reference>
<dbReference type="RefSeq" id="WP_344813502.1">
    <property type="nucleotide sequence ID" value="NZ_BAAAYX010000013.1"/>
</dbReference>
<dbReference type="Pfam" id="PF10745">
    <property type="entry name" value="DUF2530"/>
    <property type="match status" value="1"/>
</dbReference>
<gene>
    <name evidence="2" type="ORF">GCM10022204_32920</name>
</gene>
<sequence>MSDPATSPERHPDAHLIQQAEVPPLDVDGVQAASVGTGVFAVATVIMAVGYDTLAAAGDGWWLGVGISGFGLGLISLVYTNDRRRRRRRGEKLSA</sequence>